<name>A0A8J6BDV2_ELECQ</name>
<organism evidence="1 2">
    <name type="scientific">Eleutherodactylus coqui</name>
    <name type="common">Puerto Rican coqui</name>
    <dbReference type="NCBI Taxonomy" id="57060"/>
    <lineage>
        <taxon>Eukaryota</taxon>
        <taxon>Metazoa</taxon>
        <taxon>Chordata</taxon>
        <taxon>Craniata</taxon>
        <taxon>Vertebrata</taxon>
        <taxon>Euteleostomi</taxon>
        <taxon>Amphibia</taxon>
        <taxon>Batrachia</taxon>
        <taxon>Anura</taxon>
        <taxon>Neobatrachia</taxon>
        <taxon>Hyloidea</taxon>
        <taxon>Eleutherodactylidae</taxon>
        <taxon>Eleutherodactylinae</taxon>
        <taxon>Eleutherodactylus</taxon>
        <taxon>Eleutherodactylus</taxon>
    </lineage>
</organism>
<evidence type="ECO:0000313" key="1">
    <source>
        <dbReference type="EMBL" id="KAG9460653.1"/>
    </source>
</evidence>
<accession>A0A8J6BDV2</accession>
<proteinExistence type="predicted"/>
<protein>
    <submittedName>
        <fullName evidence="1">Uncharacterized protein</fullName>
    </submittedName>
</protein>
<keyword evidence="2" id="KW-1185">Reference proteome</keyword>
<gene>
    <name evidence="1" type="ORF">GDO78_020391</name>
</gene>
<comment type="caution">
    <text evidence="1">The sequence shown here is derived from an EMBL/GenBank/DDBJ whole genome shotgun (WGS) entry which is preliminary data.</text>
</comment>
<dbReference type="Proteomes" id="UP000770717">
    <property type="component" value="Unassembled WGS sequence"/>
</dbReference>
<sequence length="39" mass="4570">MESGGETPQRDLPVLHIPRSVQRKMSLRTGRVKIILKWR</sequence>
<dbReference type="EMBL" id="WNTK01049799">
    <property type="protein sequence ID" value="KAG9460653.1"/>
    <property type="molecule type" value="Genomic_DNA"/>
</dbReference>
<evidence type="ECO:0000313" key="2">
    <source>
        <dbReference type="Proteomes" id="UP000770717"/>
    </source>
</evidence>
<reference evidence="1" key="1">
    <citation type="thesis" date="2020" institute="ProQuest LLC" country="789 East Eisenhower Parkway, Ann Arbor, MI, USA">
        <title>Comparative Genomics and Chromosome Evolution.</title>
        <authorList>
            <person name="Mudd A.B."/>
        </authorList>
    </citation>
    <scope>NUCLEOTIDE SEQUENCE</scope>
    <source>
        <strain evidence="1">HN-11 Male</strain>
        <tissue evidence="1">Kidney and liver</tissue>
    </source>
</reference>
<dbReference type="AlphaFoldDB" id="A0A8J6BDV2"/>